<evidence type="ECO:0000313" key="2">
    <source>
        <dbReference type="Proteomes" id="UP001302349"/>
    </source>
</evidence>
<name>A0ABZ0IV37_9BACT</name>
<dbReference type="Proteomes" id="UP001302349">
    <property type="component" value="Chromosome"/>
</dbReference>
<keyword evidence="2" id="KW-1185">Reference proteome</keyword>
<dbReference type="RefSeq" id="WP_317490462.1">
    <property type="nucleotide sequence ID" value="NZ_CP136051.1"/>
</dbReference>
<dbReference type="EMBL" id="CP136051">
    <property type="protein sequence ID" value="WOK07810.1"/>
    <property type="molecule type" value="Genomic_DNA"/>
</dbReference>
<organism evidence="1 2">
    <name type="scientific">Imperialibacter roseus</name>
    <dbReference type="NCBI Taxonomy" id="1324217"/>
    <lineage>
        <taxon>Bacteria</taxon>
        <taxon>Pseudomonadati</taxon>
        <taxon>Bacteroidota</taxon>
        <taxon>Cytophagia</taxon>
        <taxon>Cytophagales</taxon>
        <taxon>Flammeovirgaceae</taxon>
        <taxon>Imperialibacter</taxon>
    </lineage>
</organism>
<gene>
    <name evidence="1" type="ORF">RT717_04115</name>
</gene>
<sequence>MAEKFTFPNAGIHIVSHKVGEADYFLTKLNETHSWEPEYNYLFSAFVSALRSITFTLQFVMKKYPGFEPWYTSRQEKLRKSELAKSFVEFRNHAQKTGLIPIMKERSFFEGVFYESDQFYVPTNSEIKKVPSGHVIELSKQCLTEVLSVVGECYRDFDVYIDPRVLFTERGITALNWTVEDIEEMVGFPRGYTDIPYDYESTGLSKDETRLNSLRRYGGDETLQFYLDKYLAQ</sequence>
<protein>
    <submittedName>
        <fullName evidence="1">Uncharacterized protein</fullName>
    </submittedName>
</protein>
<evidence type="ECO:0000313" key="1">
    <source>
        <dbReference type="EMBL" id="WOK07810.1"/>
    </source>
</evidence>
<accession>A0ABZ0IV37</accession>
<proteinExistence type="predicted"/>
<reference evidence="1 2" key="1">
    <citation type="journal article" date="2023" name="Microbiol. Resour. Announc.">
        <title>Complete Genome Sequence of Imperialibacter roseus strain P4T.</title>
        <authorList>
            <person name="Tizabi D.R."/>
            <person name="Bachvaroff T."/>
            <person name="Hill R.T."/>
        </authorList>
    </citation>
    <scope>NUCLEOTIDE SEQUENCE [LARGE SCALE GENOMIC DNA]</scope>
    <source>
        <strain evidence="1 2">P4T</strain>
    </source>
</reference>